<feature type="compositionally biased region" description="Basic and acidic residues" evidence="4">
    <location>
        <begin position="379"/>
        <end position="399"/>
    </location>
</feature>
<feature type="compositionally biased region" description="Polar residues" evidence="4">
    <location>
        <begin position="312"/>
        <end position="324"/>
    </location>
</feature>
<dbReference type="EC" id="5.6.2.4" evidence="3"/>
<comment type="caution">
    <text evidence="6">The sequence shown here is derived from an EMBL/GenBank/DDBJ whole genome shotgun (WGS) entry which is preliminary data.</text>
</comment>
<dbReference type="InterPro" id="IPR001650">
    <property type="entry name" value="Helicase_C-like"/>
</dbReference>
<comment type="catalytic activity">
    <reaction evidence="2">
        <text>Couples ATP hydrolysis with the unwinding of duplex DNA by translocating in the 3'-5' direction.</text>
        <dbReference type="EC" id="5.6.2.4"/>
    </reaction>
</comment>
<evidence type="ECO:0000256" key="1">
    <source>
        <dbReference type="ARBA" id="ARBA00005446"/>
    </source>
</evidence>
<name>A0AAD3SLB6_NEPGR</name>
<feature type="region of interest" description="Disordered" evidence="4">
    <location>
        <begin position="361"/>
        <end position="399"/>
    </location>
</feature>
<dbReference type="Proteomes" id="UP001279734">
    <property type="component" value="Unassembled WGS sequence"/>
</dbReference>
<dbReference type="Gene3D" id="3.40.50.300">
    <property type="entry name" value="P-loop containing nucleotide triphosphate hydrolases"/>
    <property type="match status" value="1"/>
</dbReference>
<feature type="region of interest" description="Disordered" evidence="4">
    <location>
        <begin position="217"/>
        <end position="239"/>
    </location>
</feature>
<organism evidence="6 7">
    <name type="scientific">Nepenthes gracilis</name>
    <name type="common">Slender pitcher plant</name>
    <dbReference type="NCBI Taxonomy" id="150966"/>
    <lineage>
        <taxon>Eukaryota</taxon>
        <taxon>Viridiplantae</taxon>
        <taxon>Streptophyta</taxon>
        <taxon>Embryophyta</taxon>
        <taxon>Tracheophyta</taxon>
        <taxon>Spermatophyta</taxon>
        <taxon>Magnoliopsida</taxon>
        <taxon>eudicotyledons</taxon>
        <taxon>Gunneridae</taxon>
        <taxon>Pentapetalae</taxon>
        <taxon>Caryophyllales</taxon>
        <taxon>Nepenthaceae</taxon>
        <taxon>Nepenthes</taxon>
    </lineage>
</organism>
<reference evidence="6" key="1">
    <citation type="submission" date="2023-05" db="EMBL/GenBank/DDBJ databases">
        <title>Nepenthes gracilis genome sequencing.</title>
        <authorList>
            <person name="Fukushima K."/>
        </authorList>
    </citation>
    <scope>NUCLEOTIDE SEQUENCE</scope>
    <source>
        <strain evidence="6">SING2019-196</strain>
    </source>
</reference>
<dbReference type="GO" id="GO:0009378">
    <property type="term" value="F:four-way junction helicase activity"/>
    <property type="evidence" value="ECO:0007669"/>
    <property type="project" value="TreeGrafter"/>
</dbReference>
<dbReference type="EMBL" id="BSYO01000013">
    <property type="protein sequence ID" value="GMH13760.1"/>
    <property type="molecule type" value="Genomic_DNA"/>
</dbReference>
<dbReference type="GO" id="GO:0000724">
    <property type="term" value="P:double-strand break repair via homologous recombination"/>
    <property type="evidence" value="ECO:0007669"/>
    <property type="project" value="TreeGrafter"/>
</dbReference>
<dbReference type="GO" id="GO:0005694">
    <property type="term" value="C:chromosome"/>
    <property type="evidence" value="ECO:0007669"/>
    <property type="project" value="TreeGrafter"/>
</dbReference>
<evidence type="ECO:0000313" key="7">
    <source>
        <dbReference type="Proteomes" id="UP001279734"/>
    </source>
</evidence>
<evidence type="ECO:0000313" key="6">
    <source>
        <dbReference type="EMBL" id="GMH13760.1"/>
    </source>
</evidence>
<accession>A0AAD3SLB6</accession>
<evidence type="ECO:0000259" key="5">
    <source>
        <dbReference type="PROSITE" id="PS51194"/>
    </source>
</evidence>
<evidence type="ECO:0000256" key="2">
    <source>
        <dbReference type="ARBA" id="ARBA00034617"/>
    </source>
</evidence>
<dbReference type="SUPFAM" id="SSF52540">
    <property type="entry name" value="P-loop containing nucleoside triphosphate hydrolases"/>
    <property type="match status" value="1"/>
</dbReference>
<dbReference type="GO" id="GO:0043138">
    <property type="term" value="F:3'-5' DNA helicase activity"/>
    <property type="evidence" value="ECO:0007669"/>
    <property type="project" value="UniProtKB-EC"/>
</dbReference>
<dbReference type="PANTHER" id="PTHR13710:SF155">
    <property type="entry name" value="ATP-DEPENDENT DNA HELICASE Q-LIKE 3"/>
    <property type="match status" value="1"/>
</dbReference>
<dbReference type="InterPro" id="IPR032284">
    <property type="entry name" value="RecQ_Zn-bd"/>
</dbReference>
<gene>
    <name evidence="6" type="ORF">Nepgr_015601</name>
</gene>
<dbReference type="Pfam" id="PF16124">
    <property type="entry name" value="RecQ_Zn_bind"/>
    <property type="match status" value="1"/>
</dbReference>
<dbReference type="GO" id="GO:0005737">
    <property type="term" value="C:cytoplasm"/>
    <property type="evidence" value="ECO:0007669"/>
    <property type="project" value="TreeGrafter"/>
</dbReference>
<comment type="similarity">
    <text evidence="1">Belongs to the helicase family. RecQ subfamily.</text>
</comment>
<keyword evidence="7" id="KW-1185">Reference proteome</keyword>
<dbReference type="PROSITE" id="PS51194">
    <property type="entry name" value="HELICASE_CTER"/>
    <property type="match status" value="1"/>
</dbReference>
<sequence>MGIDRKDVRVVCHFNIPKSMEAFYQESGRAGRDQLPSQSLLYYGIDDRKRMEFILSNAESKKLESSSLQDGSSRRSLVDFKQVIEYCEGSNCRRKKILASFGEEVSELLCKKTCDACKHPNIVAKQLEELNACNVHVKNWLPQIFISSSSDMVDGKSYSEFWNRGDDESCGSEEEISESDDDLEISTSLTSSKLQPKSCLNEKMDILQRAEENYYQRNGSENKIGRPDKNSISNTLRDSSKERLSDALKKAEQRLGSLKIDFETAVTFLENECYKKYGKSGKSFYISQLASTVRWLSTATLPDLMYRLGTTTTSASTSENPTSKTIEDVHGSAGLSPPPVALPSQSILSRKQALPSIPSFSEFLNSRKGKGSPSYRLSSSKEHSLERVRERAEKRTRIL</sequence>
<evidence type="ECO:0000256" key="3">
    <source>
        <dbReference type="ARBA" id="ARBA00034808"/>
    </source>
</evidence>
<proteinExistence type="inferred from homology"/>
<dbReference type="InterPro" id="IPR027417">
    <property type="entry name" value="P-loop_NTPase"/>
</dbReference>
<protein>
    <recommendedName>
        <fullName evidence="3">DNA 3'-5' helicase</fullName>
        <ecNumber evidence="3">5.6.2.4</ecNumber>
    </recommendedName>
</protein>
<dbReference type="PANTHER" id="PTHR13710">
    <property type="entry name" value="DNA HELICASE RECQ FAMILY MEMBER"/>
    <property type="match status" value="1"/>
</dbReference>
<feature type="domain" description="Helicase C-terminal" evidence="5">
    <location>
        <begin position="1"/>
        <end position="74"/>
    </location>
</feature>
<evidence type="ECO:0000256" key="4">
    <source>
        <dbReference type="SAM" id="MobiDB-lite"/>
    </source>
</evidence>
<feature type="region of interest" description="Disordered" evidence="4">
    <location>
        <begin position="312"/>
        <end position="338"/>
    </location>
</feature>
<dbReference type="AlphaFoldDB" id="A0AAD3SLB6"/>